<evidence type="ECO:0000256" key="1">
    <source>
        <dbReference type="SAM" id="Coils"/>
    </source>
</evidence>
<feature type="region of interest" description="Disordered" evidence="2">
    <location>
        <begin position="143"/>
        <end position="200"/>
    </location>
</feature>
<keyword evidence="4" id="KW-1185">Reference proteome</keyword>
<feature type="region of interest" description="Disordered" evidence="2">
    <location>
        <begin position="1"/>
        <end position="20"/>
    </location>
</feature>
<dbReference type="InterPro" id="IPR046347">
    <property type="entry name" value="bZIP_sf"/>
</dbReference>
<dbReference type="SUPFAM" id="SSF57959">
    <property type="entry name" value="Leucine zipper domain"/>
    <property type="match status" value="1"/>
</dbReference>
<gene>
    <name evidence="3" type="ORF">N7468_010194</name>
</gene>
<dbReference type="Proteomes" id="UP001150941">
    <property type="component" value="Unassembled WGS sequence"/>
</dbReference>
<name>A0A9W9NC83_9EURO</name>
<evidence type="ECO:0008006" key="5">
    <source>
        <dbReference type="Google" id="ProtNLM"/>
    </source>
</evidence>
<comment type="caution">
    <text evidence="3">The sequence shown here is derived from an EMBL/GenBank/DDBJ whole genome shotgun (WGS) entry which is preliminary data.</text>
</comment>
<accession>A0A9W9NC83</accession>
<evidence type="ECO:0000313" key="4">
    <source>
        <dbReference type="Proteomes" id="UP001150941"/>
    </source>
</evidence>
<dbReference type="PANTHER" id="PTHR40618:SF1">
    <property type="entry name" value="B-ZIP TRANSCRIPTION FACTOR (EUROFUNG)"/>
    <property type="match status" value="1"/>
</dbReference>
<keyword evidence="1" id="KW-0175">Coiled coil</keyword>
<feature type="compositionally biased region" description="Polar residues" evidence="2">
    <location>
        <begin position="143"/>
        <end position="153"/>
    </location>
</feature>
<dbReference type="RefSeq" id="XP_058326057.1">
    <property type="nucleotide sequence ID" value="XM_058479489.1"/>
</dbReference>
<proteinExistence type="predicted"/>
<reference evidence="3" key="1">
    <citation type="submission" date="2022-11" db="EMBL/GenBank/DDBJ databases">
        <authorList>
            <person name="Petersen C."/>
        </authorList>
    </citation>
    <scope>NUCLEOTIDE SEQUENCE</scope>
    <source>
        <strain evidence="3">IBT 19713</strain>
    </source>
</reference>
<dbReference type="EMBL" id="JAPQKS010000008">
    <property type="protein sequence ID" value="KAJ5217186.1"/>
    <property type="molecule type" value="Genomic_DNA"/>
</dbReference>
<sequence>MASRSPSSFSDSTSTTQSDVDSLLSAEFYTGRTSRPCTQNNIMFPYAGYYQWPAAPKQMHAHPHIMQPSPQHSPIGINDSLHEQHFDSSMMNPQANAELLALLSSSSYPLQESMYREMPHDFEPIETQKWGGYTIEPQHPARTQFTPAQSRSSAEQEEPAQSKSKSSRKSDASSTVSQTKSQKKRGRPRMAVDGVLDDQPEERRRAQIRIAQRAYRYRARETLVKNKARVEKLEDTIKQMEQTILQFGEQLKGSGVYRDGNLQSDLRKMTETCQALAADALSQAPQDPEPISPEAE</sequence>
<dbReference type="PANTHER" id="PTHR40618">
    <property type="entry name" value="B-ZIP TRANSCRIPTION FACTOR (EUROFUNG)-RELATED"/>
    <property type="match status" value="1"/>
</dbReference>
<dbReference type="Gene3D" id="1.20.5.170">
    <property type="match status" value="1"/>
</dbReference>
<reference evidence="3" key="2">
    <citation type="journal article" date="2023" name="IMA Fungus">
        <title>Comparative genomic study of the Penicillium genus elucidates a diverse pangenome and 15 lateral gene transfer events.</title>
        <authorList>
            <person name="Petersen C."/>
            <person name="Sorensen T."/>
            <person name="Nielsen M.R."/>
            <person name="Sondergaard T.E."/>
            <person name="Sorensen J.L."/>
            <person name="Fitzpatrick D.A."/>
            <person name="Frisvad J.C."/>
            <person name="Nielsen K.L."/>
        </authorList>
    </citation>
    <scope>NUCLEOTIDE SEQUENCE</scope>
    <source>
        <strain evidence="3">IBT 19713</strain>
    </source>
</reference>
<protein>
    <recommendedName>
        <fullName evidence="5">BZIP domain-containing protein</fullName>
    </recommendedName>
</protein>
<dbReference type="GO" id="GO:0003700">
    <property type="term" value="F:DNA-binding transcription factor activity"/>
    <property type="evidence" value="ECO:0007669"/>
    <property type="project" value="InterPro"/>
</dbReference>
<dbReference type="GeneID" id="83206793"/>
<dbReference type="CDD" id="cd14688">
    <property type="entry name" value="bZIP_YAP"/>
    <property type="match status" value="1"/>
</dbReference>
<feature type="coiled-coil region" evidence="1">
    <location>
        <begin position="223"/>
        <end position="250"/>
    </location>
</feature>
<evidence type="ECO:0000313" key="3">
    <source>
        <dbReference type="EMBL" id="KAJ5217186.1"/>
    </source>
</evidence>
<evidence type="ECO:0000256" key="2">
    <source>
        <dbReference type="SAM" id="MobiDB-lite"/>
    </source>
</evidence>
<dbReference type="AlphaFoldDB" id="A0A9W9NC83"/>
<organism evidence="3 4">
    <name type="scientific">Penicillium chermesinum</name>
    <dbReference type="NCBI Taxonomy" id="63820"/>
    <lineage>
        <taxon>Eukaryota</taxon>
        <taxon>Fungi</taxon>
        <taxon>Dikarya</taxon>
        <taxon>Ascomycota</taxon>
        <taxon>Pezizomycotina</taxon>
        <taxon>Eurotiomycetes</taxon>
        <taxon>Eurotiomycetidae</taxon>
        <taxon>Eurotiales</taxon>
        <taxon>Aspergillaceae</taxon>
        <taxon>Penicillium</taxon>
    </lineage>
</organism>